<evidence type="ECO:0000259" key="11">
    <source>
        <dbReference type="PROSITE" id="PS50119"/>
    </source>
</evidence>
<dbReference type="CDD" id="cd16597">
    <property type="entry name" value="RING-HC_TRIM25_C-IV"/>
    <property type="match status" value="1"/>
</dbReference>
<dbReference type="Gene3D" id="3.30.160.60">
    <property type="entry name" value="Classic Zinc Finger"/>
    <property type="match status" value="1"/>
</dbReference>
<evidence type="ECO:0000256" key="5">
    <source>
        <dbReference type="ARBA" id="ARBA00022833"/>
    </source>
</evidence>
<dbReference type="SMART" id="SM00502">
    <property type="entry name" value="BBC"/>
    <property type="match status" value="1"/>
</dbReference>
<dbReference type="PANTHER" id="PTHR25465">
    <property type="entry name" value="B-BOX DOMAIN CONTAINING"/>
    <property type="match status" value="1"/>
</dbReference>
<dbReference type="PROSITE" id="PS50188">
    <property type="entry name" value="B302_SPRY"/>
    <property type="match status" value="1"/>
</dbReference>
<dbReference type="PROSITE" id="PS00518">
    <property type="entry name" value="ZF_RING_1"/>
    <property type="match status" value="1"/>
</dbReference>
<gene>
    <name evidence="13" type="ORF">GDO86_019718</name>
</gene>
<dbReference type="SMART" id="SM00336">
    <property type="entry name" value="BBOX"/>
    <property type="match status" value="1"/>
</dbReference>
<dbReference type="Pfam" id="PF00622">
    <property type="entry name" value="SPRY"/>
    <property type="match status" value="1"/>
</dbReference>
<dbReference type="InterPro" id="IPR013320">
    <property type="entry name" value="ConA-like_dom_sf"/>
</dbReference>
<accession>A0A8T2IH14</accession>
<keyword evidence="3 8" id="KW-0863">Zinc-finger</keyword>
<dbReference type="CDD" id="cd19756">
    <property type="entry name" value="Bbox2"/>
    <property type="match status" value="1"/>
</dbReference>
<keyword evidence="14" id="KW-1185">Reference proteome</keyword>
<dbReference type="GO" id="GO:0045087">
    <property type="term" value="P:innate immune response"/>
    <property type="evidence" value="ECO:0007669"/>
    <property type="project" value="UniProtKB-KW"/>
</dbReference>
<evidence type="ECO:0000256" key="4">
    <source>
        <dbReference type="ARBA" id="ARBA00022786"/>
    </source>
</evidence>
<feature type="domain" description="B box-type" evidence="11">
    <location>
        <begin position="82"/>
        <end position="123"/>
    </location>
</feature>
<dbReference type="InterPro" id="IPR000315">
    <property type="entry name" value="Znf_B-box"/>
</dbReference>
<evidence type="ECO:0000259" key="12">
    <source>
        <dbReference type="PROSITE" id="PS50188"/>
    </source>
</evidence>
<dbReference type="InterPro" id="IPR027370">
    <property type="entry name" value="Znf-RING_euk"/>
</dbReference>
<evidence type="ECO:0000256" key="9">
    <source>
        <dbReference type="SAM" id="Coils"/>
    </source>
</evidence>
<evidence type="ECO:0000259" key="10">
    <source>
        <dbReference type="PROSITE" id="PS50089"/>
    </source>
</evidence>
<evidence type="ECO:0000256" key="2">
    <source>
        <dbReference type="ARBA" id="ARBA00022723"/>
    </source>
</evidence>
<dbReference type="SMART" id="SM00449">
    <property type="entry name" value="SPRY"/>
    <property type="match status" value="1"/>
</dbReference>
<evidence type="ECO:0000256" key="6">
    <source>
        <dbReference type="ARBA" id="ARBA00022859"/>
    </source>
</evidence>
<dbReference type="SUPFAM" id="SSF57850">
    <property type="entry name" value="RING/U-box"/>
    <property type="match status" value="1"/>
</dbReference>
<dbReference type="Pfam" id="PF00643">
    <property type="entry name" value="zf-B_box"/>
    <property type="match status" value="1"/>
</dbReference>
<dbReference type="Pfam" id="PF13445">
    <property type="entry name" value="zf-RING_UBOX"/>
    <property type="match status" value="1"/>
</dbReference>
<name>A0A8T2IH14_9PIPI</name>
<evidence type="ECO:0000256" key="8">
    <source>
        <dbReference type="PROSITE-ProRule" id="PRU00024"/>
    </source>
</evidence>
<dbReference type="InterPro" id="IPR003879">
    <property type="entry name" value="Butyrophylin_SPRY"/>
</dbReference>
<sequence>MASPGVRVELNCSICQDIYTKPVTLSCGHSFCLVCIEKTWNCQEAEFMEKPSCPECRERFTRRPELKRNLRLGNIAESFLLSRDSTCSVHKETLQFYCAQDGVLTCASCCLVGDHRGHRVESLDVASKRKIETLRNILRKLIPVSEDTEREVRNLEELRREMKEKAATETKRVTAMFGDIREQLEIQEKRVLGEISRKQKELSLRITETVHQLEIKKGELSRKIRHIQELCNMADPLKVLKEQEWGGGEFEGDEEGDAQVPDVGDLDVSAIAEKTIGGFSSFAAFLSERIYGQKSGDLSLDGKSRGSYVTVSGDGKTALYKTQSRPAQTPETFQEYCVLSSQSFISGRHYWEVEGGELGGWWVGVASASVGAESKSSHMAPNRKSWGLYRCYNNIYSVGHGGKVEHLHHRPSNARVRISLDYETGRLSFYELSDPIRHLHTFTATFTEPLHAAFWVWSWGTLGKNVWVRVVS</sequence>
<dbReference type="InterPro" id="IPR003649">
    <property type="entry name" value="Bbox_C"/>
</dbReference>
<keyword evidence="5" id="KW-0862">Zinc</keyword>
<dbReference type="InterPro" id="IPR043136">
    <property type="entry name" value="B30.2/SPRY_sf"/>
</dbReference>
<organism evidence="13 14">
    <name type="scientific">Hymenochirus boettgeri</name>
    <name type="common">Congo dwarf clawed frog</name>
    <dbReference type="NCBI Taxonomy" id="247094"/>
    <lineage>
        <taxon>Eukaryota</taxon>
        <taxon>Metazoa</taxon>
        <taxon>Chordata</taxon>
        <taxon>Craniata</taxon>
        <taxon>Vertebrata</taxon>
        <taxon>Euteleostomi</taxon>
        <taxon>Amphibia</taxon>
        <taxon>Batrachia</taxon>
        <taxon>Anura</taxon>
        <taxon>Pipoidea</taxon>
        <taxon>Pipidae</taxon>
        <taxon>Pipinae</taxon>
        <taxon>Hymenochirus</taxon>
    </lineage>
</organism>
<evidence type="ECO:0000313" key="13">
    <source>
        <dbReference type="EMBL" id="KAG8430937.1"/>
    </source>
</evidence>
<proteinExistence type="predicted"/>
<dbReference type="PROSITE" id="PS50089">
    <property type="entry name" value="ZF_RING_2"/>
    <property type="match status" value="1"/>
</dbReference>
<keyword evidence="4" id="KW-0833">Ubl conjugation pathway</keyword>
<keyword evidence="6" id="KW-0391">Immunity</keyword>
<evidence type="ECO:0000256" key="1">
    <source>
        <dbReference type="ARBA" id="ARBA00022588"/>
    </source>
</evidence>
<keyword evidence="7 9" id="KW-0175">Coiled coil</keyword>
<feature type="coiled-coil region" evidence="9">
    <location>
        <begin position="145"/>
        <end position="201"/>
    </location>
</feature>
<dbReference type="CDD" id="cd12891">
    <property type="entry name" value="SPRY_PRY_C-I_2"/>
    <property type="match status" value="1"/>
</dbReference>
<dbReference type="SUPFAM" id="SSF49899">
    <property type="entry name" value="Concanavalin A-like lectins/glucanases"/>
    <property type="match status" value="1"/>
</dbReference>
<dbReference type="InterPro" id="IPR013083">
    <property type="entry name" value="Znf_RING/FYVE/PHD"/>
</dbReference>
<evidence type="ECO:0000313" key="14">
    <source>
        <dbReference type="Proteomes" id="UP000812440"/>
    </source>
</evidence>
<dbReference type="OrthoDB" id="654191at2759"/>
<dbReference type="Proteomes" id="UP000812440">
    <property type="component" value="Unassembled WGS sequence"/>
</dbReference>
<evidence type="ECO:0000256" key="3">
    <source>
        <dbReference type="ARBA" id="ARBA00022771"/>
    </source>
</evidence>
<evidence type="ECO:0000256" key="7">
    <source>
        <dbReference type="ARBA" id="ARBA00023054"/>
    </source>
</evidence>
<feature type="domain" description="B30.2/SPRY" evidence="12">
    <location>
        <begin position="278"/>
        <end position="472"/>
    </location>
</feature>
<comment type="caution">
    <text evidence="13">The sequence shown here is derived from an EMBL/GenBank/DDBJ whole genome shotgun (WGS) entry which is preliminary data.</text>
</comment>
<dbReference type="AlphaFoldDB" id="A0A8T2IH14"/>
<dbReference type="InterPro" id="IPR017907">
    <property type="entry name" value="Znf_RING_CS"/>
</dbReference>
<keyword evidence="2" id="KW-0479">Metal-binding</keyword>
<dbReference type="SMART" id="SM00184">
    <property type="entry name" value="RING"/>
    <property type="match status" value="1"/>
</dbReference>
<dbReference type="InterPro" id="IPR051051">
    <property type="entry name" value="E3_ubiq-ligase_TRIM/RNF"/>
</dbReference>
<dbReference type="PRINTS" id="PR01407">
    <property type="entry name" value="BUTYPHLNCDUF"/>
</dbReference>
<dbReference type="InterPro" id="IPR003877">
    <property type="entry name" value="SPRY_dom"/>
</dbReference>
<dbReference type="InterPro" id="IPR001870">
    <property type="entry name" value="B30.2/SPRY"/>
</dbReference>
<protein>
    <submittedName>
        <fullName evidence="13">Uncharacterized protein</fullName>
    </submittedName>
</protein>
<reference evidence="13" key="1">
    <citation type="thesis" date="2020" institute="ProQuest LLC" country="789 East Eisenhower Parkway, Ann Arbor, MI, USA">
        <title>Comparative Genomics and Chromosome Evolution.</title>
        <authorList>
            <person name="Mudd A.B."/>
        </authorList>
    </citation>
    <scope>NUCLEOTIDE SEQUENCE</scope>
    <source>
        <strain evidence="13">Female2</strain>
        <tissue evidence="13">Blood</tissue>
    </source>
</reference>
<keyword evidence="1" id="KW-0399">Innate immunity</keyword>
<dbReference type="Gene3D" id="2.60.120.920">
    <property type="match status" value="1"/>
</dbReference>
<dbReference type="PROSITE" id="PS50119">
    <property type="entry name" value="ZF_BBOX"/>
    <property type="match status" value="1"/>
</dbReference>
<feature type="domain" description="RING-type" evidence="10">
    <location>
        <begin position="12"/>
        <end position="57"/>
    </location>
</feature>
<dbReference type="GO" id="GO:0008270">
    <property type="term" value="F:zinc ion binding"/>
    <property type="evidence" value="ECO:0007669"/>
    <property type="project" value="UniProtKB-KW"/>
</dbReference>
<dbReference type="InterPro" id="IPR001841">
    <property type="entry name" value="Znf_RING"/>
</dbReference>
<dbReference type="SUPFAM" id="SSF57845">
    <property type="entry name" value="B-box zinc-binding domain"/>
    <property type="match status" value="1"/>
</dbReference>
<dbReference type="PANTHER" id="PTHR25465:SF41">
    <property type="entry name" value="E3 UBIQUITIN-PROTEIN LIGASE RNF135"/>
    <property type="match status" value="1"/>
</dbReference>
<dbReference type="EMBL" id="JAACNH010000491">
    <property type="protein sequence ID" value="KAG8430937.1"/>
    <property type="molecule type" value="Genomic_DNA"/>
</dbReference>
<dbReference type="Gene3D" id="3.30.40.10">
    <property type="entry name" value="Zinc/RING finger domain, C3HC4 (zinc finger)"/>
    <property type="match status" value="1"/>
</dbReference>